<dbReference type="InterPro" id="IPR054156">
    <property type="entry name" value="YxaF_TetR_C"/>
</dbReference>
<name>A0A829YE90_9GAMM</name>
<dbReference type="PANTHER" id="PTHR47506:SF3">
    <property type="entry name" value="HTH-TYPE TRANSCRIPTIONAL REGULATOR LMRA"/>
    <property type="match status" value="1"/>
</dbReference>
<accession>A0A829YE90</accession>
<dbReference type="PRINTS" id="PR00455">
    <property type="entry name" value="HTHTETR"/>
</dbReference>
<evidence type="ECO:0000256" key="2">
    <source>
        <dbReference type="ARBA" id="ARBA00023125"/>
    </source>
</evidence>
<evidence type="ECO:0000256" key="3">
    <source>
        <dbReference type="ARBA" id="ARBA00023163"/>
    </source>
</evidence>
<keyword evidence="2 4" id="KW-0238">DNA-binding</keyword>
<keyword evidence="3" id="KW-0804">Transcription</keyword>
<dbReference type="GO" id="GO:0003677">
    <property type="term" value="F:DNA binding"/>
    <property type="evidence" value="ECO:0007669"/>
    <property type="project" value="UniProtKB-UniRule"/>
</dbReference>
<organism evidence="6 7">
    <name type="scientific">Steroidobacter agaridevorans</name>
    <dbReference type="NCBI Taxonomy" id="2695856"/>
    <lineage>
        <taxon>Bacteria</taxon>
        <taxon>Pseudomonadati</taxon>
        <taxon>Pseudomonadota</taxon>
        <taxon>Gammaproteobacteria</taxon>
        <taxon>Steroidobacterales</taxon>
        <taxon>Steroidobacteraceae</taxon>
        <taxon>Steroidobacter</taxon>
    </lineage>
</organism>
<feature type="domain" description="HTH tetR-type" evidence="5">
    <location>
        <begin position="19"/>
        <end position="79"/>
    </location>
</feature>
<evidence type="ECO:0000259" key="5">
    <source>
        <dbReference type="PROSITE" id="PS50977"/>
    </source>
</evidence>
<dbReference type="AlphaFoldDB" id="A0A829YE90"/>
<reference evidence="7" key="1">
    <citation type="submission" date="2020-01" db="EMBL/GenBank/DDBJ databases">
        <title>'Steroidobacter agaridevorans' sp. nov., agar-degrading bacteria isolated from rhizosphere soils.</title>
        <authorList>
            <person name="Ikenaga M."/>
            <person name="Kataoka M."/>
            <person name="Murouchi A."/>
            <person name="Katsuragi S."/>
            <person name="Sakai M."/>
        </authorList>
    </citation>
    <scope>NUCLEOTIDE SEQUENCE [LARGE SCALE GENOMIC DNA]</scope>
    <source>
        <strain evidence="7">YU21-B</strain>
    </source>
</reference>
<protein>
    <submittedName>
        <fullName evidence="6">TetR family transcriptional regulator</fullName>
    </submittedName>
</protein>
<dbReference type="Pfam" id="PF00440">
    <property type="entry name" value="TetR_N"/>
    <property type="match status" value="1"/>
</dbReference>
<evidence type="ECO:0000256" key="4">
    <source>
        <dbReference type="PROSITE-ProRule" id="PRU00335"/>
    </source>
</evidence>
<dbReference type="InterPro" id="IPR009057">
    <property type="entry name" value="Homeodomain-like_sf"/>
</dbReference>
<evidence type="ECO:0000256" key="1">
    <source>
        <dbReference type="ARBA" id="ARBA00023015"/>
    </source>
</evidence>
<dbReference type="PROSITE" id="PS50977">
    <property type="entry name" value="HTH_TETR_2"/>
    <property type="match status" value="1"/>
</dbReference>
<proteinExistence type="predicted"/>
<dbReference type="Gene3D" id="1.10.357.10">
    <property type="entry name" value="Tetracycline Repressor, domain 2"/>
    <property type="match status" value="1"/>
</dbReference>
<dbReference type="SUPFAM" id="SSF48498">
    <property type="entry name" value="Tetracyclin repressor-like, C-terminal domain"/>
    <property type="match status" value="1"/>
</dbReference>
<keyword evidence="7" id="KW-1185">Reference proteome</keyword>
<feature type="DNA-binding region" description="H-T-H motif" evidence="4">
    <location>
        <begin position="42"/>
        <end position="61"/>
    </location>
</feature>
<sequence>MAAKKKKAGYMPARKNDPEGVRARFLDVAAELFQSRGYCATGMQAIFEAAGVTAGAFYHHFVGKKDLGLAVIEERVAVEVEQTWIAPVREAKSTLEGVTAVFKNIAAQLEARSAVRGCPLNNLTLELAFADPEFQGSLARVFANWQSEIEAKLKQDMNEQLLPRSKPGPLAAYIIAVYSGAMALCKVQQSPAPLLQCLPELRERLAP</sequence>
<dbReference type="EMBL" id="BLJN01000003">
    <property type="protein sequence ID" value="GFE81577.1"/>
    <property type="molecule type" value="Genomic_DNA"/>
</dbReference>
<dbReference type="RefSeq" id="WP_202626803.1">
    <property type="nucleotide sequence ID" value="NZ_BLJN01000003.1"/>
</dbReference>
<dbReference type="Pfam" id="PF21993">
    <property type="entry name" value="TetR_C_13_2"/>
    <property type="match status" value="1"/>
</dbReference>
<dbReference type="InterPro" id="IPR036271">
    <property type="entry name" value="Tet_transcr_reg_TetR-rel_C_sf"/>
</dbReference>
<evidence type="ECO:0000313" key="6">
    <source>
        <dbReference type="EMBL" id="GFE81577.1"/>
    </source>
</evidence>
<dbReference type="Proteomes" id="UP000445000">
    <property type="component" value="Unassembled WGS sequence"/>
</dbReference>
<keyword evidence="1" id="KW-0805">Transcription regulation</keyword>
<dbReference type="SUPFAM" id="SSF46689">
    <property type="entry name" value="Homeodomain-like"/>
    <property type="match status" value="1"/>
</dbReference>
<gene>
    <name evidence="6" type="ORF">GCM10011487_35770</name>
</gene>
<dbReference type="InterPro" id="IPR001647">
    <property type="entry name" value="HTH_TetR"/>
</dbReference>
<evidence type="ECO:0000313" key="7">
    <source>
        <dbReference type="Proteomes" id="UP000445000"/>
    </source>
</evidence>
<dbReference type="PANTHER" id="PTHR47506">
    <property type="entry name" value="TRANSCRIPTIONAL REGULATORY PROTEIN"/>
    <property type="match status" value="1"/>
</dbReference>
<comment type="caution">
    <text evidence="6">The sequence shown here is derived from an EMBL/GenBank/DDBJ whole genome shotgun (WGS) entry which is preliminary data.</text>
</comment>